<accession>W6QKY6</accession>
<keyword evidence="2" id="KW-1185">Reference proteome</keyword>
<dbReference type="EMBL" id="HG792016">
    <property type="protein sequence ID" value="CDM30217.1"/>
    <property type="molecule type" value="Genomic_DNA"/>
</dbReference>
<protein>
    <submittedName>
        <fullName evidence="1">Genomic scaffold, ProqFM164S02</fullName>
    </submittedName>
</protein>
<dbReference type="OrthoDB" id="5327538at2759"/>
<dbReference type="STRING" id="1365484.W6QKY6"/>
<sequence length="108" mass="12818">MDSIQDFNHLSELFQSLAPGQELFAKLNDMKEWDEFITSLKMISQYTATPEEMRNEKQYFECNGPERLALARHISTTASLDPKFVADQRLWKWVVIYLKQRDTYVPWP</sequence>
<evidence type="ECO:0000313" key="2">
    <source>
        <dbReference type="Proteomes" id="UP000030686"/>
    </source>
</evidence>
<evidence type="ECO:0000313" key="1">
    <source>
        <dbReference type="EMBL" id="CDM30217.1"/>
    </source>
</evidence>
<organism evidence="1 2">
    <name type="scientific">Penicillium roqueforti (strain FM164)</name>
    <dbReference type="NCBI Taxonomy" id="1365484"/>
    <lineage>
        <taxon>Eukaryota</taxon>
        <taxon>Fungi</taxon>
        <taxon>Dikarya</taxon>
        <taxon>Ascomycota</taxon>
        <taxon>Pezizomycotina</taxon>
        <taxon>Eurotiomycetes</taxon>
        <taxon>Eurotiomycetidae</taxon>
        <taxon>Eurotiales</taxon>
        <taxon>Aspergillaceae</taxon>
        <taxon>Penicillium</taxon>
    </lineage>
</organism>
<gene>
    <name evidence="1" type="ORF">PROQFM164_S02g000366</name>
</gene>
<name>W6QKY6_PENRF</name>
<dbReference type="AlphaFoldDB" id="W6QKY6"/>
<reference evidence="1" key="1">
    <citation type="journal article" date="2014" name="Nat. Commun.">
        <title>Multiple recent horizontal transfers of a large genomic region in cheese making fungi.</title>
        <authorList>
            <person name="Cheeseman K."/>
            <person name="Ropars J."/>
            <person name="Renault P."/>
            <person name="Dupont J."/>
            <person name="Gouzy J."/>
            <person name="Branca A."/>
            <person name="Abraham A.L."/>
            <person name="Ceppi M."/>
            <person name="Conseiller E."/>
            <person name="Debuchy R."/>
            <person name="Malagnac F."/>
            <person name="Goarin A."/>
            <person name="Silar P."/>
            <person name="Lacoste S."/>
            <person name="Sallet E."/>
            <person name="Bensimon A."/>
            <person name="Giraud T."/>
            <person name="Brygoo Y."/>
        </authorList>
    </citation>
    <scope>NUCLEOTIDE SEQUENCE [LARGE SCALE GENOMIC DNA]</scope>
    <source>
        <strain evidence="1">FM164</strain>
    </source>
</reference>
<dbReference type="Proteomes" id="UP000030686">
    <property type="component" value="Unassembled WGS sequence"/>
</dbReference>
<proteinExistence type="predicted"/>